<reference evidence="4 5" key="2">
    <citation type="submission" date="2019-01" db="EMBL/GenBank/DDBJ databases">
        <authorList>
            <person name="Li Y."/>
        </authorList>
    </citation>
    <scope>NUCLEOTIDE SEQUENCE [LARGE SCALE GENOMIC DNA]</scope>
    <source>
        <strain evidence="2 4">07D10-4-3</strain>
        <strain evidence="1 6">2D-5</strain>
        <strain evidence="3 5">D19-10-3-21</strain>
    </source>
</reference>
<accession>A0A443K9F8</accession>
<reference evidence="4 5" key="1">
    <citation type="submission" date="2019-01" db="EMBL/GenBank/DDBJ databases">
        <title>Sinorhodobacter populi sp. nov. isolated from the symptomatic bark tissue of Populus euramericana canker.</title>
        <authorList>
            <person name="Xu G."/>
        </authorList>
    </citation>
    <scope>NUCLEOTIDE SEQUENCE [LARGE SCALE GENOMIC DNA]</scope>
    <source>
        <strain evidence="2 4">07D10-4-3</strain>
        <strain evidence="1 6">2D-5</strain>
        <strain evidence="3 5">D19-10-3-21</strain>
    </source>
</reference>
<organism evidence="3 5">
    <name type="scientific">Paenirhodobacter populi</name>
    <dbReference type="NCBI Taxonomy" id="2306993"/>
    <lineage>
        <taxon>Bacteria</taxon>
        <taxon>Pseudomonadati</taxon>
        <taxon>Pseudomonadota</taxon>
        <taxon>Alphaproteobacteria</taxon>
        <taxon>Rhodobacterales</taxon>
        <taxon>Rhodobacter group</taxon>
        <taxon>Paenirhodobacter</taxon>
    </lineage>
</organism>
<evidence type="ECO:0000313" key="1">
    <source>
        <dbReference type="EMBL" id="RWR11777.1"/>
    </source>
</evidence>
<dbReference type="EMBL" id="SAUY01000024">
    <property type="protein sequence ID" value="RWR28539.1"/>
    <property type="molecule type" value="Genomic_DNA"/>
</dbReference>
<accession>A0A443IUI8</accession>
<dbReference type="OrthoDB" id="7776368at2"/>
<dbReference type="EMBL" id="SAUX01000011">
    <property type="protein sequence ID" value="RWR29437.1"/>
    <property type="molecule type" value="Genomic_DNA"/>
</dbReference>
<evidence type="ECO:0000313" key="3">
    <source>
        <dbReference type="EMBL" id="RWR29437.1"/>
    </source>
</evidence>
<accession>A0A443K6X0</accession>
<dbReference type="Proteomes" id="UP000285710">
    <property type="component" value="Unassembled WGS sequence"/>
</dbReference>
<comment type="caution">
    <text evidence="3">The sequence shown here is derived from an EMBL/GenBank/DDBJ whole genome shotgun (WGS) entry which is preliminary data.</text>
</comment>
<evidence type="ECO:0000313" key="2">
    <source>
        <dbReference type="EMBL" id="RWR28539.1"/>
    </source>
</evidence>
<proteinExistence type="predicted"/>
<dbReference type="Proteomes" id="UP000284451">
    <property type="component" value="Unassembled WGS sequence"/>
</dbReference>
<evidence type="ECO:0000313" key="4">
    <source>
        <dbReference type="Proteomes" id="UP000284451"/>
    </source>
</evidence>
<gene>
    <name evidence="2" type="ORF">D2T29_16660</name>
    <name evidence="3" type="ORF">D2T31_10660</name>
    <name evidence="1" type="ORF">D2T33_11115</name>
</gene>
<sequence>MAGKCTVTLLEDGASFRIARDAWFNDYPLEELDGWIDFYKQLRADHSKSLHSYDETIRALEDFAETQKRRG</sequence>
<dbReference type="AlphaFoldDB" id="A0A443K9F8"/>
<dbReference type="EMBL" id="SAUW01000010">
    <property type="protein sequence ID" value="RWR11777.1"/>
    <property type="molecule type" value="Genomic_DNA"/>
</dbReference>
<evidence type="ECO:0000313" key="6">
    <source>
        <dbReference type="Proteomes" id="UP000285710"/>
    </source>
</evidence>
<dbReference type="Proteomes" id="UP000285295">
    <property type="component" value="Unassembled WGS sequence"/>
</dbReference>
<name>A0A443K9F8_9RHOB</name>
<evidence type="ECO:0000313" key="5">
    <source>
        <dbReference type="Proteomes" id="UP000285295"/>
    </source>
</evidence>
<keyword evidence="6" id="KW-1185">Reference proteome</keyword>
<dbReference type="RefSeq" id="WP_128233343.1">
    <property type="nucleotide sequence ID" value="NZ_SAUW01000010.1"/>
</dbReference>
<protein>
    <submittedName>
        <fullName evidence="3">Uncharacterized protein</fullName>
    </submittedName>
</protein>